<reference evidence="2 3" key="1">
    <citation type="submission" date="2014-08" db="EMBL/GenBank/DDBJ databases">
        <authorList>
            <person name="Hassan Y.I."/>
            <person name="Lepp D."/>
            <person name="Zhou T."/>
        </authorList>
    </citation>
    <scope>NUCLEOTIDE SEQUENCE [LARGE SCALE GENOMIC DNA]</scope>
    <source>
        <strain evidence="2 3">IFO13584</strain>
    </source>
</reference>
<dbReference type="SUPFAM" id="SSF55729">
    <property type="entry name" value="Acyl-CoA N-acyltransferases (Nat)"/>
    <property type="match status" value="1"/>
</dbReference>
<organism evidence="2 3">
    <name type="scientific">Devosia riboflavina</name>
    <dbReference type="NCBI Taxonomy" id="46914"/>
    <lineage>
        <taxon>Bacteria</taxon>
        <taxon>Pseudomonadati</taxon>
        <taxon>Pseudomonadota</taxon>
        <taxon>Alphaproteobacteria</taxon>
        <taxon>Hyphomicrobiales</taxon>
        <taxon>Devosiaceae</taxon>
        <taxon>Devosia</taxon>
    </lineage>
</organism>
<keyword evidence="3" id="KW-1185">Reference proteome</keyword>
<name>A0A087M1U8_9HYPH</name>
<dbReference type="GO" id="GO:0016747">
    <property type="term" value="F:acyltransferase activity, transferring groups other than amino-acyl groups"/>
    <property type="evidence" value="ECO:0007669"/>
    <property type="project" value="InterPro"/>
</dbReference>
<dbReference type="Pfam" id="PF00583">
    <property type="entry name" value="Acetyltransf_1"/>
    <property type="match status" value="1"/>
</dbReference>
<dbReference type="OrthoDB" id="9788300at2"/>
<dbReference type="InterPro" id="IPR000182">
    <property type="entry name" value="GNAT_dom"/>
</dbReference>
<evidence type="ECO:0000259" key="1">
    <source>
        <dbReference type="PROSITE" id="PS51186"/>
    </source>
</evidence>
<dbReference type="AlphaFoldDB" id="A0A087M1U8"/>
<gene>
    <name evidence="2" type="ORF">JP75_12740</name>
</gene>
<accession>A0A087M1U8</accession>
<feature type="domain" description="N-acetyltransferase" evidence="1">
    <location>
        <begin position="1"/>
        <end position="161"/>
    </location>
</feature>
<dbReference type="InterPro" id="IPR016181">
    <property type="entry name" value="Acyl_CoA_acyltransferase"/>
</dbReference>
<proteinExistence type="predicted"/>
<protein>
    <submittedName>
        <fullName evidence="2">Acetyltransferase</fullName>
    </submittedName>
</protein>
<dbReference type="RefSeq" id="WP_035083292.1">
    <property type="nucleotide sequence ID" value="NZ_JQGC01000010.1"/>
</dbReference>
<dbReference type="Gene3D" id="3.40.630.30">
    <property type="match status" value="1"/>
</dbReference>
<dbReference type="PANTHER" id="PTHR43138">
    <property type="entry name" value="ACETYLTRANSFERASE, GNAT FAMILY"/>
    <property type="match status" value="1"/>
</dbReference>
<dbReference type="InterPro" id="IPR052742">
    <property type="entry name" value="Mito_N-acetyltransferase"/>
</dbReference>
<keyword evidence="2" id="KW-0808">Transferase</keyword>
<dbReference type="Proteomes" id="UP000028981">
    <property type="component" value="Unassembled WGS sequence"/>
</dbReference>
<comment type="caution">
    <text evidence="2">The sequence shown here is derived from an EMBL/GenBank/DDBJ whole genome shotgun (WGS) entry which is preliminary data.</text>
</comment>
<dbReference type="CDD" id="cd04301">
    <property type="entry name" value="NAT_SF"/>
    <property type="match status" value="1"/>
</dbReference>
<evidence type="ECO:0000313" key="3">
    <source>
        <dbReference type="Proteomes" id="UP000028981"/>
    </source>
</evidence>
<evidence type="ECO:0000313" key="2">
    <source>
        <dbReference type="EMBL" id="KFL30851.1"/>
    </source>
</evidence>
<dbReference type="PROSITE" id="PS51186">
    <property type="entry name" value="GNAT"/>
    <property type="match status" value="1"/>
</dbReference>
<sequence length="161" mass="17640">MIIRPAAEADQAAIMEIVAPVLRAGETYAIDSDLSDAAMRDYWFLPAHEVFVAEDEGVVLGTYYLQANQRGGGKHVANCGYMVSPKAQGKGIAGRMCEHSQAIAKERGFRAMQFNHVVSKNTRAVALWQKLGFAIVGTLPLAFKHPVHGYVDSYVMFKPLV</sequence>
<dbReference type="EMBL" id="JQGC01000010">
    <property type="protein sequence ID" value="KFL30851.1"/>
    <property type="molecule type" value="Genomic_DNA"/>
</dbReference>
<dbReference type="PANTHER" id="PTHR43138:SF1">
    <property type="entry name" value="N-ACETYLTRANSFERASE ACA1"/>
    <property type="match status" value="1"/>
</dbReference>